<proteinExistence type="predicted"/>
<dbReference type="Proteomes" id="UP000000998">
    <property type="component" value="Chromosome"/>
</dbReference>
<dbReference type="SUPFAM" id="SSF69304">
    <property type="entry name" value="Tricorn protease N-terminal domain"/>
    <property type="match status" value="1"/>
</dbReference>
<dbReference type="STRING" id="351348.Maqu_1821"/>
<gene>
    <name evidence="3" type="ordered locus">Maqu_1821</name>
</gene>
<evidence type="ECO:0000313" key="3">
    <source>
        <dbReference type="EMBL" id="ABM18903.1"/>
    </source>
</evidence>
<evidence type="ECO:0000256" key="1">
    <source>
        <dbReference type="SAM" id="MobiDB-lite"/>
    </source>
</evidence>
<evidence type="ECO:0000259" key="2">
    <source>
        <dbReference type="Pfam" id="PF18582"/>
    </source>
</evidence>
<dbReference type="KEGG" id="maq:Maqu_1821"/>
<dbReference type="InterPro" id="IPR040698">
    <property type="entry name" value="HZS_alpha_mid"/>
</dbReference>
<sequence precursor="true">MSSTTGFVTLEVTSSVLSARYHRGRLLACIGALSLTGCLSGGDSQKADPVVVEEPVAYIERQLVFNENTGSLVEDDLANPAEFRPGARLLLKSSAAARSSAKDISSAAFSGGTPGQGGYDVKDLHVSQDGNRLLFALRAPEIEGADDDEQPTWNIWEYDRTTASLRRIIDSDVTARAGQDVAPAYLPDGRIVFSSTRQRVSKAILLDEGKPQYSGLDEELDSPAFLLHVMDEDGRNIEQITFNQSHDLDPVVIGDGTIIFSRWDNAGQTRNNGVNLYRVNPDGTGLSYLYGRHSHESILEAGDIQFLRPQTLDSGNLLVQLRPFESDDYASVLAEIDVESFVEANLRVDGTEAVGQRPLIPGIRLNGELSLDGRYGFASPLLDGSGRYLVSWTPCRLREVTTDRIVNCTEDRLASDQYRPAPPVYGLWLLDAAESTRRPIVTAVEGVQFDEALLMRSRPLERFIPEAQFPGDAGALADDGYGILHIRSVYDLDGTDTTPAGIAAMANPVQTPPEQRPARFLRLEKPVAIPDDDVWDFDNSAYGRSRGQLMREILGYVPVEPDGSVKVAVPANVSFAISVLDGQGRRLGPRHENWLSVRPGETRECSGCHDPDSSAPHGRTDAGPAPAWAGAPTTGRPFPNTDPALFADMGETMAEVYGRINGIRRPLPDLVYEDEWTDPNVAPLGASFAYAYGDLDTAPPISGVCAGEWSPNCRIVINYEQHIHPLWGKLRQEVDPVTMDVISDSTCTGCHTTADAAGAAQVPAGQLDLGDGPSPVEPLHFNSYRELLYPDNEQELMNGALVDVLVDSGEVLRDEEGNPILDADGNEQPIMVTVPVRPSMSVNGARFSRFFGVFAAGGSHEGFLKPSELRLISEWLDIGGQYYNNPFDAPED</sequence>
<name>A1U1N4_MARN8</name>
<dbReference type="AlphaFoldDB" id="A1U1N4"/>
<dbReference type="eggNOG" id="COG0823">
    <property type="taxonomic scope" value="Bacteria"/>
</dbReference>
<feature type="domain" description="Hydrazine synthase alpha subunit middle" evidence="2">
    <location>
        <begin position="550"/>
        <end position="610"/>
    </location>
</feature>
<feature type="compositionally biased region" description="Low complexity" evidence="1">
    <location>
        <begin position="621"/>
        <end position="635"/>
    </location>
</feature>
<dbReference type="EMBL" id="CP000514">
    <property type="protein sequence ID" value="ABM18903.1"/>
    <property type="molecule type" value="Genomic_DNA"/>
</dbReference>
<dbReference type="Pfam" id="PF07676">
    <property type="entry name" value="PD40"/>
    <property type="match status" value="1"/>
</dbReference>
<dbReference type="InterPro" id="IPR011659">
    <property type="entry name" value="WD40"/>
</dbReference>
<dbReference type="Gene3D" id="2.120.10.30">
    <property type="entry name" value="TolB, C-terminal domain"/>
    <property type="match status" value="1"/>
</dbReference>
<organism evidence="3 4">
    <name type="scientific">Marinobacter nauticus (strain ATCC 700491 / DSM 11845 / VT8)</name>
    <name type="common">Marinobacter aquaeolei</name>
    <dbReference type="NCBI Taxonomy" id="351348"/>
    <lineage>
        <taxon>Bacteria</taxon>
        <taxon>Pseudomonadati</taxon>
        <taxon>Pseudomonadota</taxon>
        <taxon>Gammaproteobacteria</taxon>
        <taxon>Pseudomonadales</taxon>
        <taxon>Marinobacteraceae</taxon>
        <taxon>Marinobacter</taxon>
    </lineage>
</organism>
<protein>
    <recommendedName>
        <fullName evidence="2">Hydrazine synthase alpha subunit middle domain-containing protein</fullName>
    </recommendedName>
</protein>
<feature type="region of interest" description="Disordered" evidence="1">
    <location>
        <begin position="600"/>
        <end position="640"/>
    </location>
</feature>
<dbReference type="RefSeq" id="WP_011785300.1">
    <property type="nucleotide sequence ID" value="NC_008740.1"/>
</dbReference>
<feature type="compositionally biased region" description="Basic and acidic residues" evidence="1">
    <location>
        <begin position="600"/>
        <end position="612"/>
    </location>
</feature>
<dbReference type="Pfam" id="PF18582">
    <property type="entry name" value="HZS_alpha"/>
    <property type="match status" value="1"/>
</dbReference>
<dbReference type="HOGENOM" id="CLU_303626_0_0_6"/>
<reference evidence="4" key="1">
    <citation type="journal article" date="2011" name="Appl. Environ. Microbiol.">
        <title>Genomic potential of Marinobacter aquaeolei, a biogeochemical 'opportunitroph'.</title>
        <authorList>
            <person name="Singer E."/>
            <person name="Webb E.A."/>
            <person name="Nelson W.C."/>
            <person name="Heidelberg J.F."/>
            <person name="Ivanova N."/>
            <person name="Pati A."/>
            <person name="Edwards K.J."/>
        </authorList>
    </citation>
    <scope>NUCLEOTIDE SEQUENCE [LARGE SCALE GENOMIC DNA]</scope>
    <source>
        <strain evidence="4">ATCC 700491 / DSM 11845 / VT8</strain>
    </source>
</reference>
<accession>A1U1N4</accession>
<dbReference type="InterPro" id="IPR011042">
    <property type="entry name" value="6-blade_b-propeller_TolB-like"/>
</dbReference>
<evidence type="ECO:0000313" key="4">
    <source>
        <dbReference type="Proteomes" id="UP000000998"/>
    </source>
</evidence>